<dbReference type="PATRIC" id="fig|1202534.3.peg.3523"/>
<keyword evidence="1" id="KW-0175">Coiled coil</keyword>
<organism evidence="2 3">
    <name type="scientific">Clostridium sartagoforme AAU1</name>
    <dbReference type="NCBI Taxonomy" id="1202534"/>
    <lineage>
        <taxon>Bacteria</taxon>
        <taxon>Bacillati</taxon>
        <taxon>Bacillota</taxon>
        <taxon>Clostridia</taxon>
        <taxon>Eubacteriales</taxon>
        <taxon>Clostridiaceae</taxon>
        <taxon>Clostridium</taxon>
    </lineage>
</organism>
<sequence length="244" mass="29302">MFISIPKEFFVPVLFNEEFRYNFESNTMDYETESEIKEEQVESCRWRLADKEDSVEAYHGNETEEIQEEEIQNIEDKVMEEKIASYMKAFMIYIAALEESCEGKNKEEELKKSNEYANRFRKIYDEYKKIISEIKEPLSDVDKESLVNYYMGEFEAMYQEHLGSLKCKEEDYEYISRAIEEVLEETRKILKESIDALNDEIIRKQKNQKLEDRFKYASEIYNKIDDEFSSESIEMEAEKNKNNI</sequence>
<evidence type="ECO:0000313" key="2">
    <source>
        <dbReference type="EMBL" id="EOR20310.1"/>
    </source>
</evidence>
<dbReference type="RefSeq" id="WP_016208758.1">
    <property type="nucleotide sequence ID" value="NZ_ASRV01000208.1"/>
</dbReference>
<name>R9BUF2_9CLOT</name>
<proteinExistence type="predicted"/>
<gene>
    <name evidence="2" type="ORF">A500_17675</name>
</gene>
<comment type="caution">
    <text evidence="2">The sequence shown here is derived from an EMBL/GenBank/DDBJ whole genome shotgun (WGS) entry which is preliminary data.</text>
</comment>
<dbReference type="AlphaFoldDB" id="R9BUF2"/>
<reference evidence="2 3" key="1">
    <citation type="submission" date="2013-03" db="EMBL/GenBank/DDBJ databases">
        <title>Whole genome shotgun sequencing of Clostridium sartagoforme AAU1.</title>
        <authorList>
            <person name="Joshi C.G."/>
            <person name="Duggirala S.M."/>
            <person name="Nathani N.M."/>
            <person name="Bhatt V.D."/>
            <person name="Patel A.K."/>
            <person name="Pandya P.R."/>
            <person name="KaPatel J.A."/>
        </authorList>
    </citation>
    <scope>NUCLEOTIDE SEQUENCE [LARGE SCALE GENOMIC DNA]</scope>
    <source>
        <strain evidence="2 3">AAU1</strain>
    </source>
</reference>
<dbReference type="OrthoDB" id="1907548at2"/>
<dbReference type="Proteomes" id="UP000013988">
    <property type="component" value="Unassembled WGS sequence"/>
</dbReference>
<keyword evidence="3" id="KW-1185">Reference proteome</keyword>
<feature type="coiled-coil region" evidence="1">
    <location>
        <begin position="180"/>
        <end position="207"/>
    </location>
</feature>
<protein>
    <submittedName>
        <fullName evidence="2">Uncharacterized protein</fullName>
    </submittedName>
</protein>
<dbReference type="EMBL" id="ASRV01000208">
    <property type="protein sequence ID" value="EOR20310.1"/>
    <property type="molecule type" value="Genomic_DNA"/>
</dbReference>
<accession>R9BUF2</accession>
<evidence type="ECO:0000256" key="1">
    <source>
        <dbReference type="SAM" id="Coils"/>
    </source>
</evidence>
<evidence type="ECO:0000313" key="3">
    <source>
        <dbReference type="Proteomes" id="UP000013988"/>
    </source>
</evidence>